<dbReference type="Pfam" id="PF13041">
    <property type="entry name" value="PPR_2"/>
    <property type="match status" value="3"/>
</dbReference>
<dbReference type="Pfam" id="PF01535">
    <property type="entry name" value="PPR"/>
    <property type="match status" value="2"/>
</dbReference>
<feature type="repeat" description="PPR" evidence="4">
    <location>
        <begin position="107"/>
        <end position="141"/>
    </location>
</feature>
<dbReference type="PANTHER" id="PTHR47447:SF28">
    <property type="entry name" value="PENTACOTRIPEPTIDE-REPEAT REGION OF PRORP DOMAIN-CONTAINING PROTEIN"/>
    <property type="match status" value="1"/>
</dbReference>
<evidence type="ECO:0000313" key="5">
    <source>
        <dbReference type="EMBL" id="KAJ4757608.1"/>
    </source>
</evidence>
<organism evidence="5 6">
    <name type="scientific">Rhynchospora pubera</name>
    <dbReference type="NCBI Taxonomy" id="906938"/>
    <lineage>
        <taxon>Eukaryota</taxon>
        <taxon>Viridiplantae</taxon>
        <taxon>Streptophyta</taxon>
        <taxon>Embryophyta</taxon>
        <taxon>Tracheophyta</taxon>
        <taxon>Spermatophyta</taxon>
        <taxon>Magnoliopsida</taxon>
        <taxon>Liliopsida</taxon>
        <taxon>Poales</taxon>
        <taxon>Cyperaceae</taxon>
        <taxon>Cyperoideae</taxon>
        <taxon>Rhynchosporeae</taxon>
        <taxon>Rhynchospora</taxon>
    </lineage>
</organism>
<feature type="repeat" description="PPR" evidence="4">
    <location>
        <begin position="281"/>
        <end position="315"/>
    </location>
</feature>
<feature type="repeat" description="PPR" evidence="4">
    <location>
        <begin position="351"/>
        <end position="385"/>
    </location>
</feature>
<comment type="caution">
    <text evidence="5">The sequence shown here is derived from an EMBL/GenBank/DDBJ whole genome shotgun (WGS) entry which is preliminary data.</text>
</comment>
<accession>A0AAV8CRH0</accession>
<evidence type="ECO:0000313" key="6">
    <source>
        <dbReference type="Proteomes" id="UP001140206"/>
    </source>
</evidence>
<proteinExistence type="inferred from homology"/>
<evidence type="ECO:0000256" key="3">
    <source>
        <dbReference type="ARBA" id="ARBA00022946"/>
    </source>
</evidence>
<dbReference type="InterPro" id="IPR011990">
    <property type="entry name" value="TPR-like_helical_dom_sf"/>
</dbReference>
<dbReference type="SUPFAM" id="SSF81901">
    <property type="entry name" value="HCP-like"/>
    <property type="match status" value="1"/>
</dbReference>
<dbReference type="EMBL" id="JAMFTS010000004">
    <property type="protein sequence ID" value="KAJ4757608.1"/>
    <property type="molecule type" value="Genomic_DNA"/>
</dbReference>
<feature type="repeat" description="PPR" evidence="4">
    <location>
        <begin position="316"/>
        <end position="350"/>
    </location>
</feature>
<dbReference type="Gene3D" id="1.25.40.10">
    <property type="entry name" value="Tetratricopeptide repeat domain"/>
    <property type="match status" value="5"/>
</dbReference>
<protein>
    <submittedName>
        <fullName evidence="5">Pentatricopeptide repeat (PPR) superfamily protein</fullName>
    </submittedName>
</protein>
<gene>
    <name evidence="5" type="ORF">LUZ62_067983</name>
</gene>
<dbReference type="PANTHER" id="PTHR47447">
    <property type="entry name" value="OS03G0856100 PROTEIN"/>
    <property type="match status" value="1"/>
</dbReference>
<keyword evidence="2" id="KW-0677">Repeat</keyword>
<feature type="repeat" description="PPR" evidence="4">
    <location>
        <begin position="177"/>
        <end position="211"/>
    </location>
</feature>
<name>A0AAV8CRH0_9POAL</name>
<dbReference type="Pfam" id="PF12854">
    <property type="entry name" value="PPR_1"/>
    <property type="match status" value="2"/>
</dbReference>
<comment type="similarity">
    <text evidence="1">Belongs to the PPR family. P subfamily.</text>
</comment>
<dbReference type="NCBIfam" id="TIGR00756">
    <property type="entry name" value="PPR"/>
    <property type="match status" value="8"/>
</dbReference>
<keyword evidence="3" id="KW-0809">Transit peptide</keyword>
<sequence length="441" mass="49521">MPRKLLPKQISTFIQTQTNIRLSIEAFISSPTPHSISTYRSLLQNLASHGELNQLDTVLSHMRQRHTDPSSHEPAYVAAMRGYSRGARLQDAVDVFERMPLYDCEPSVVSYNVIMNALVDHGYFDQAHKVYMRMLDKGITADTCTHTVRVKAFCLTRRPHTAMRLLRNMAERGCAVSAVTYCTVVCGFYEVGFISDARQVFDEMLNWGLFPDLVDFNKVLHVLCKKGDVLESLRLLAAVTKIGLQMNLFSYNLLILGLCKGSRLNEAVNLLENMHKSMTPDVTTYNTVINGLCQELRVSEAAKYLPKMFNSGCFPDSFTYNIIIDGYCKKGMVQDACELLKDAVFRGFVPDNVTYGSLINGLCEEGDFKRAVEFFNKSQANGFTPDIFMYNSLIKGLCRQGLVLQALEVLHAMPDSGCTPDIRSYNIVINGVTQKMHISCS</sequence>
<feature type="repeat" description="PPR" evidence="4">
    <location>
        <begin position="142"/>
        <end position="176"/>
    </location>
</feature>
<feature type="repeat" description="PPR" evidence="4">
    <location>
        <begin position="72"/>
        <end position="106"/>
    </location>
</feature>
<evidence type="ECO:0000256" key="4">
    <source>
        <dbReference type="PROSITE-ProRule" id="PRU00708"/>
    </source>
</evidence>
<feature type="repeat" description="PPR" evidence="4">
    <location>
        <begin position="247"/>
        <end position="277"/>
    </location>
</feature>
<dbReference type="InterPro" id="IPR002885">
    <property type="entry name" value="PPR_rpt"/>
</dbReference>
<reference evidence="5" key="1">
    <citation type="submission" date="2022-08" db="EMBL/GenBank/DDBJ databases">
        <authorList>
            <person name="Marques A."/>
        </authorList>
    </citation>
    <scope>NUCLEOTIDE SEQUENCE</scope>
    <source>
        <strain evidence="5">RhyPub2mFocal</strain>
        <tissue evidence="5">Leaves</tissue>
    </source>
</reference>
<evidence type="ECO:0000256" key="2">
    <source>
        <dbReference type="ARBA" id="ARBA00022737"/>
    </source>
</evidence>
<feature type="repeat" description="PPR" evidence="4">
    <location>
        <begin position="386"/>
        <end position="420"/>
    </location>
</feature>
<dbReference type="Proteomes" id="UP001140206">
    <property type="component" value="Chromosome 4"/>
</dbReference>
<dbReference type="PROSITE" id="PS51375">
    <property type="entry name" value="PPR"/>
    <property type="match status" value="9"/>
</dbReference>
<evidence type="ECO:0000256" key="1">
    <source>
        <dbReference type="ARBA" id="ARBA00007626"/>
    </source>
</evidence>
<keyword evidence="6" id="KW-1185">Reference proteome</keyword>
<dbReference type="AlphaFoldDB" id="A0AAV8CRH0"/>